<keyword evidence="1" id="KW-0472">Membrane</keyword>
<reference evidence="2 3" key="1">
    <citation type="journal article" date="2011" name="Stand. Genomic Sci.">
        <title>Complete genome sequence of the gliding freshwater bacterium Fluviicola taffensis type strain (RW262).</title>
        <authorList>
            <person name="Woyke T."/>
            <person name="Chertkov O."/>
            <person name="Lapidus A."/>
            <person name="Nolan M."/>
            <person name="Lucas S."/>
            <person name="Del Rio T.G."/>
            <person name="Tice H."/>
            <person name="Cheng J.F."/>
            <person name="Tapia R."/>
            <person name="Han C."/>
            <person name="Goodwin L."/>
            <person name="Pitluck S."/>
            <person name="Liolios K."/>
            <person name="Pagani I."/>
            <person name="Ivanova N."/>
            <person name="Huntemann M."/>
            <person name="Mavromatis K."/>
            <person name="Mikhailova N."/>
            <person name="Pati A."/>
            <person name="Chen A."/>
            <person name="Palaniappan K."/>
            <person name="Land M."/>
            <person name="Hauser L."/>
            <person name="Brambilla E.M."/>
            <person name="Rohde M."/>
            <person name="Mwirichia R."/>
            <person name="Sikorski J."/>
            <person name="Tindall B.J."/>
            <person name="Goker M."/>
            <person name="Bristow J."/>
            <person name="Eisen J.A."/>
            <person name="Markowitz V."/>
            <person name="Hugenholtz P."/>
            <person name="Klenk H.P."/>
            <person name="Kyrpides N.C."/>
        </authorList>
    </citation>
    <scope>NUCLEOTIDE SEQUENCE [LARGE SCALE GENOMIC DNA]</scope>
    <source>
        <strain evidence="3">DSM 16823 / RW262 / RW262</strain>
    </source>
</reference>
<sequence length="166" mass="18606">MQQNRDIEKDLQNRELDAMCVNESLLKHKWYHNIKYLIVGILFGIIFVKSEVISWFRIQEMFRLQSFHMYGIIGSAVITGMISVLFIKKFNIKTIYGEPIKIASKTLNKGQIYGGLIFGLGWAITGACPGPLFAQIGTGATVIAVTLLSAIGGTWVYGLLREKLPH</sequence>
<dbReference type="OrthoDB" id="9790409at2"/>
<dbReference type="eggNOG" id="COG2391">
    <property type="taxonomic scope" value="Bacteria"/>
</dbReference>
<protein>
    <submittedName>
        <fullName evidence="2">Uncharacterized protein</fullName>
    </submittedName>
</protein>
<dbReference type="Proteomes" id="UP000007463">
    <property type="component" value="Chromosome"/>
</dbReference>
<name>F2IJB4_FLUTR</name>
<keyword evidence="1" id="KW-0812">Transmembrane</keyword>
<feature type="transmembrane region" description="Helical" evidence="1">
    <location>
        <begin position="68"/>
        <end position="87"/>
    </location>
</feature>
<gene>
    <name evidence="2" type="ordered locus">Fluta_3005</name>
</gene>
<dbReference type="Pfam" id="PF20398">
    <property type="entry name" value="DUF6691"/>
    <property type="match status" value="1"/>
</dbReference>
<evidence type="ECO:0000313" key="3">
    <source>
        <dbReference type="Proteomes" id="UP000007463"/>
    </source>
</evidence>
<evidence type="ECO:0000313" key="2">
    <source>
        <dbReference type="EMBL" id="AEA44984.1"/>
    </source>
</evidence>
<dbReference type="KEGG" id="fte:Fluta_3005"/>
<evidence type="ECO:0000256" key="1">
    <source>
        <dbReference type="SAM" id="Phobius"/>
    </source>
</evidence>
<reference evidence="3" key="2">
    <citation type="submission" date="2011-02" db="EMBL/GenBank/DDBJ databases">
        <title>The complete genome of Fluviicola taffensis DSM 16823.</title>
        <authorList>
            <consortium name="US DOE Joint Genome Institute (JGI-PGF)"/>
            <person name="Lucas S."/>
            <person name="Copeland A."/>
            <person name="Lapidus A."/>
            <person name="Bruce D."/>
            <person name="Goodwin L."/>
            <person name="Pitluck S."/>
            <person name="Kyrpides N."/>
            <person name="Mavromatis K."/>
            <person name="Ivanova N."/>
            <person name="Mikhailova N."/>
            <person name="Pagani I."/>
            <person name="Chertkov O."/>
            <person name="Detter J.C."/>
            <person name="Han C."/>
            <person name="Tapia R."/>
            <person name="Land M."/>
            <person name="Hauser L."/>
            <person name="Markowitz V."/>
            <person name="Cheng J.-F."/>
            <person name="Hugenholtz P."/>
            <person name="Woyke T."/>
            <person name="Wu D."/>
            <person name="Tindall B."/>
            <person name="Pomrenke H.G."/>
            <person name="Brambilla E."/>
            <person name="Klenk H.-P."/>
            <person name="Eisen J.A."/>
        </authorList>
    </citation>
    <scope>NUCLEOTIDE SEQUENCE [LARGE SCALE GENOMIC DNA]</scope>
    <source>
        <strain evidence="3">DSM 16823 / RW262 / RW262</strain>
    </source>
</reference>
<keyword evidence="3" id="KW-1185">Reference proteome</keyword>
<dbReference type="AlphaFoldDB" id="F2IJB4"/>
<keyword evidence="1" id="KW-1133">Transmembrane helix</keyword>
<feature type="transmembrane region" description="Helical" evidence="1">
    <location>
        <begin position="112"/>
        <end position="134"/>
    </location>
</feature>
<dbReference type="EMBL" id="CP002542">
    <property type="protein sequence ID" value="AEA44984.1"/>
    <property type="molecule type" value="Genomic_DNA"/>
</dbReference>
<dbReference type="STRING" id="755732.Fluta_3005"/>
<proteinExistence type="predicted"/>
<feature type="transmembrane region" description="Helical" evidence="1">
    <location>
        <begin position="36"/>
        <end position="56"/>
    </location>
</feature>
<accession>F2IJB4</accession>
<dbReference type="HOGENOM" id="CLU_037802_3_0_10"/>
<organism evidence="2 3">
    <name type="scientific">Fluviicola taffensis (strain DSM 16823 / NCIMB 13979 / RW262)</name>
    <dbReference type="NCBI Taxonomy" id="755732"/>
    <lineage>
        <taxon>Bacteria</taxon>
        <taxon>Pseudomonadati</taxon>
        <taxon>Bacteroidota</taxon>
        <taxon>Flavobacteriia</taxon>
        <taxon>Flavobacteriales</taxon>
        <taxon>Crocinitomicaceae</taxon>
        <taxon>Fluviicola</taxon>
    </lineage>
</organism>
<dbReference type="RefSeq" id="WP_013687752.1">
    <property type="nucleotide sequence ID" value="NC_015321.1"/>
</dbReference>
<feature type="transmembrane region" description="Helical" evidence="1">
    <location>
        <begin position="140"/>
        <end position="160"/>
    </location>
</feature>
<dbReference type="InterPro" id="IPR046513">
    <property type="entry name" value="DUF6691"/>
</dbReference>